<evidence type="ECO:0000313" key="2">
    <source>
        <dbReference type="Proteomes" id="UP000183208"/>
    </source>
</evidence>
<dbReference type="AlphaFoldDB" id="A0A1M7F997"/>
<proteinExistence type="predicted"/>
<evidence type="ECO:0000313" key="1">
    <source>
        <dbReference type="EMBL" id="SEE04691.1"/>
    </source>
</evidence>
<evidence type="ECO:0008006" key="3">
    <source>
        <dbReference type="Google" id="ProtNLM"/>
    </source>
</evidence>
<organism evidence="1 2">
    <name type="scientific">Bradyrhizobium lablabi</name>
    <dbReference type="NCBI Taxonomy" id="722472"/>
    <lineage>
        <taxon>Bacteria</taxon>
        <taxon>Pseudomonadati</taxon>
        <taxon>Pseudomonadota</taxon>
        <taxon>Alphaproteobacteria</taxon>
        <taxon>Hyphomicrobiales</taxon>
        <taxon>Nitrobacteraceae</taxon>
        <taxon>Bradyrhizobium</taxon>
    </lineage>
</organism>
<sequence length="90" mass="9591">MPPPETGWNSRAPGVNLTGMKKSDVTCPECHAGYRRIELQSKPGTLGEFRCLTCDHLLETFDGSANVALRLTVQPAKKAKNSSHGVPGAG</sequence>
<protein>
    <recommendedName>
        <fullName evidence="3">MJ0042 family finger-like domain-containing protein</fullName>
    </recommendedName>
</protein>
<accession>A0A1M7F997</accession>
<reference evidence="1 2" key="1">
    <citation type="submission" date="2016-10" db="EMBL/GenBank/DDBJ databases">
        <authorList>
            <person name="de Groot N.N."/>
        </authorList>
    </citation>
    <scope>NUCLEOTIDE SEQUENCE [LARGE SCALE GENOMIC DNA]</scope>
    <source>
        <strain evidence="1 2">GAS522</strain>
    </source>
</reference>
<name>A0A1M7F997_9BRAD</name>
<dbReference type="EMBL" id="FNTI01000001">
    <property type="protein sequence ID" value="SEE04691.1"/>
    <property type="molecule type" value="Genomic_DNA"/>
</dbReference>
<gene>
    <name evidence="1" type="ORF">SAMN05444171_6079</name>
</gene>
<dbReference type="Proteomes" id="UP000183208">
    <property type="component" value="Unassembled WGS sequence"/>
</dbReference>